<dbReference type="PROSITE" id="PS51374">
    <property type="entry name" value="NDPK_LIKE"/>
    <property type="match status" value="2"/>
</dbReference>
<evidence type="ECO:0000313" key="8">
    <source>
        <dbReference type="EMBL" id="KAJ4462803.1"/>
    </source>
</evidence>
<accession>A0ABQ8UVA2</accession>
<comment type="subcellular location">
    <subcellularLocation>
        <location evidence="1">Cell projection</location>
        <location evidence="1">Cilium</location>
    </subcellularLocation>
    <subcellularLocation>
        <location evidence="2">Cytoplasm</location>
        <location evidence="2">Cytoskeleton</location>
    </subcellularLocation>
</comment>
<protein>
    <submittedName>
        <fullName evidence="8">Nucleoside diphosphate kinase 7</fullName>
    </submittedName>
</protein>
<feature type="domain" description="DM10" evidence="7">
    <location>
        <begin position="8"/>
        <end position="96"/>
    </location>
</feature>
<evidence type="ECO:0000259" key="7">
    <source>
        <dbReference type="PROSITE" id="PS51336"/>
    </source>
</evidence>
<dbReference type="Proteomes" id="UP001141327">
    <property type="component" value="Unassembled WGS sequence"/>
</dbReference>
<evidence type="ECO:0000313" key="9">
    <source>
        <dbReference type="Proteomes" id="UP001141327"/>
    </source>
</evidence>
<dbReference type="Pfam" id="PF00334">
    <property type="entry name" value="NDK"/>
    <property type="match status" value="2"/>
</dbReference>
<dbReference type="Gene3D" id="3.30.70.141">
    <property type="entry name" value="Nucleoside diphosphate kinase-like domain"/>
    <property type="match status" value="2"/>
</dbReference>
<keyword evidence="8" id="KW-0808">Transferase</keyword>
<gene>
    <name evidence="8" type="ORF">PAPYR_830</name>
</gene>
<dbReference type="InterPro" id="IPR036850">
    <property type="entry name" value="NDK-like_dom_sf"/>
</dbReference>
<keyword evidence="5" id="KW-0966">Cell projection</keyword>
<dbReference type="InterPro" id="IPR037993">
    <property type="entry name" value="NDPk7B"/>
</dbReference>
<dbReference type="SUPFAM" id="SSF54919">
    <property type="entry name" value="Nucleoside diphosphate kinase, NDK"/>
    <property type="match status" value="2"/>
</dbReference>
<dbReference type="PANTHER" id="PTHR43109:SF2">
    <property type="entry name" value="NUCLEOSIDE DIPHOSPHATE KINASE 7"/>
    <property type="match status" value="1"/>
</dbReference>
<dbReference type="CDD" id="cd04412">
    <property type="entry name" value="NDPk7B"/>
    <property type="match status" value="1"/>
</dbReference>
<evidence type="ECO:0000256" key="3">
    <source>
        <dbReference type="ARBA" id="ARBA00022490"/>
    </source>
</evidence>
<dbReference type="PIRSF" id="PIRSF036503">
    <property type="entry name" value="NDK7"/>
    <property type="match status" value="1"/>
</dbReference>
<sequence length="380" mass="42555">MATVSDPRDVRYAFSVEWFDVNAQMNRPYSLFYYTVDDTIEMFDLRNHRMFLKRCKYPSLRLADLFVGASVVVFARQLKVTGYADDFTRSQLDTRKEKTCAIIKPHCYEKIGVILEAFQQAGLVVAHMRSLKLTRDQLAEGFQHLHEQPTFSELLDSMAEDFAVALELVGPNAVRALQDLAGPANPEEARARAPTSLRARYGRDGAQNAVHVSATADAAEREIRFFLGSPFPATATCRDCTLCCVLPHAHAAGHTGAILNTILEEGFEVSAIELTQLDRANASEFLEVYRTVVPEYTSMVDELCNGPVVVCEVRGENVVPSFRELCGPVDPEVAKHIRPQSVRARWGESKIRNAVHCTDLPEDGVLECEYFFRILPTHPL</sequence>
<keyword evidence="9" id="KW-1185">Reference proteome</keyword>
<evidence type="ECO:0000256" key="5">
    <source>
        <dbReference type="ARBA" id="ARBA00023273"/>
    </source>
</evidence>
<keyword evidence="8" id="KW-0418">Kinase</keyword>
<dbReference type="Pfam" id="PF25364">
    <property type="entry name" value="PH_NDK7_N"/>
    <property type="match status" value="1"/>
</dbReference>
<dbReference type="GO" id="GO:0016301">
    <property type="term" value="F:kinase activity"/>
    <property type="evidence" value="ECO:0007669"/>
    <property type="project" value="UniProtKB-KW"/>
</dbReference>
<dbReference type="PROSITE" id="PS51336">
    <property type="entry name" value="DM10"/>
    <property type="match status" value="1"/>
</dbReference>
<dbReference type="SMART" id="SM00676">
    <property type="entry name" value="DM10"/>
    <property type="match status" value="1"/>
</dbReference>
<evidence type="ECO:0000256" key="2">
    <source>
        <dbReference type="ARBA" id="ARBA00004245"/>
    </source>
</evidence>
<dbReference type="InterPro" id="IPR011410">
    <property type="entry name" value="NDPK7"/>
</dbReference>
<dbReference type="InterPro" id="IPR006602">
    <property type="entry name" value="DM10_dom"/>
</dbReference>
<dbReference type="InterPro" id="IPR057579">
    <property type="entry name" value="DM10_NDK7"/>
</dbReference>
<reference evidence="8" key="1">
    <citation type="journal article" date="2022" name="bioRxiv">
        <title>Genomics of Preaxostyla Flagellates Illuminates Evolutionary Transitions and the Path Towards Mitochondrial Loss.</title>
        <authorList>
            <person name="Novak L.V.F."/>
            <person name="Treitli S.C."/>
            <person name="Pyrih J."/>
            <person name="Halakuc P."/>
            <person name="Pipaliya S.V."/>
            <person name="Vacek V."/>
            <person name="Brzon O."/>
            <person name="Soukal P."/>
            <person name="Eme L."/>
            <person name="Dacks J.B."/>
            <person name="Karnkowska A."/>
            <person name="Elias M."/>
            <person name="Hampl V."/>
        </authorList>
    </citation>
    <scope>NUCLEOTIDE SEQUENCE</scope>
    <source>
        <strain evidence="8">RCP-MX</strain>
    </source>
</reference>
<dbReference type="EMBL" id="JAPMOS010000002">
    <property type="protein sequence ID" value="KAJ4462803.1"/>
    <property type="molecule type" value="Genomic_DNA"/>
</dbReference>
<comment type="caution">
    <text evidence="8">The sequence shown here is derived from an EMBL/GenBank/DDBJ whole genome shotgun (WGS) entry which is preliminary data.</text>
</comment>
<dbReference type="SMART" id="SM00562">
    <property type="entry name" value="NDK"/>
    <property type="match status" value="2"/>
</dbReference>
<comment type="caution">
    <text evidence="6">Lacks conserved residue(s) required for the propagation of feature annotation.</text>
</comment>
<dbReference type="InterPro" id="IPR034907">
    <property type="entry name" value="NDK-like_dom"/>
</dbReference>
<comment type="similarity">
    <text evidence="6">Belongs to the NDK family.</text>
</comment>
<organism evidence="8 9">
    <name type="scientific">Paratrimastix pyriformis</name>
    <dbReference type="NCBI Taxonomy" id="342808"/>
    <lineage>
        <taxon>Eukaryota</taxon>
        <taxon>Metamonada</taxon>
        <taxon>Preaxostyla</taxon>
        <taxon>Paratrimastigidae</taxon>
        <taxon>Paratrimastix</taxon>
    </lineage>
</organism>
<dbReference type="Gene3D" id="2.30.29.170">
    <property type="match status" value="1"/>
</dbReference>
<dbReference type="PANTHER" id="PTHR43109">
    <property type="entry name" value="NUCLEOSIDE DIPHOSPHATE KINASE 7"/>
    <property type="match status" value="1"/>
</dbReference>
<keyword evidence="3" id="KW-0963">Cytoplasm</keyword>
<evidence type="ECO:0000256" key="6">
    <source>
        <dbReference type="PROSITE-ProRule" id="PRU00706"/>
    </source>
</evidence>
<name>A0ABQ8UVA2_9EUKA</name>
<proteinExistence type="inferred from homology"/>
<evidence type="ECO:0000256" key="4">
    <source>
        <dbReference type="ARBA" id="ARBA00023212"/>
    </source>
</evidence>
<evidence type="ECO:0000256" key="1">
    <source>
        <dbReference type="ARBA" id="ARBA00004138"/>
    </source>
</evidence>
<keyword evidence="4" id="KW-0206">Cytoskeleton</keyword>